<evidence type="ECO:0000256" key="1">
    <source>
        <dbReference type="ARBA" id="ARBA00022737"/>
    </source>
</evidence>
<dbReference type="CDD" id="cd19941">
    <property type="entry name" value="TIL"/>
    <property type="match status" value="12"/>
</dbReference>
<dbReference type="SUPFAM" id="SSF57567">
    <property type="entry name" value="Serine protease inhibitors"/>
    <property type="match status" value="12"/>
</dbReference>
<feature type="domain" description="VWFD" evidence="5">
    <location>
        <begin position="460"/>
        <end position="639"/>
    </location>
</feature>
<dbReference type="InterPro" id="IPR002919">
    <property type="entry name" value="TIL_dom"/>
</dbReference>
<dbReference type="SMART" id="SM00214">
    <property type="entry name" value="VWC"/>
    <property type="match status" value="7"/>
</dbReference>
<dbReference type="SMART" id="SM00832">
    <property type="entry name" value="C8"/>
    <property type="match status" value="12"/>
</dbReference>
<reference evidence="6" key="1">
    <citation type="thesis" date="2020" institute="ProQuest LLC" country="789 East Eisenhower Parkway, Ann Arbor, MI, USA">
        <title>Comparative Genomics and Chromosome Evolution.</title>
        <authorList>
            <person name="Mudd A.B."/>
        </authorList>
    </citation>
    <scope>NUCLEOTIDE SEQUENCE</scope>
    <source>
        <strain evidence="6">237g6f4</strain>
        <tissue evidence="6">Blood</tissue>
    </source>
</reference>
<dbReference type="Pfam" id="PF00094">
    <property type="entry name" value="VWD"/>
    <property type="match status" value="13"/>
</dbReference>
<proteinExistence type="predicted"/>
<keyword evidence="4" id="KW-0732">Signal</keyword>
<dbReference type="InterPro" id="IPR035234">
    <property type="entry name" value="IgGFc-bd_N"/>
</dbReference>
<comment type="caution">
    <text evidence="6">The sequence shown here is derived from an EMBL/GenBank/DDBJ whole genome shotgun (WGS) entry which is preliminary data.</text>
</comment>
<evidence type="ECO:0000313" key="7">
    <source>
        <dbReference type="Proteomes" id="UP000824782"/>
    </source>
</evidence>
<feature type="domain" description="VWFD" evidence="5">
    <location>
        <begin position="4413"/>
        <end position="4595"/>
    </location>
</feature>
<dbReference type="InterPro" id="IPR003645">
    <property type="entry name" value="Fol_N"/>
</dbReference>
<dbReference type="Pfam" id="PF01826">
    <property type="entry name" value="TIL"/>
    <property type="match status" value="12"/>
</dbReference>
<dbReference type="Proteomes" id="UP000824782">
    <property type="component" value="Unassembled WGS sequence"/>
</dbReference>
<keyword evidence="1" id="KW-0677">Repeat</keyword>
<feature type="domain" description="VWFD" evidence="5">
    <location>
        <begin position="4023"/>
        <end position="4203"/>
    </location>
</feature>
<dbReference type="SMART" id="SM00216">
    <property type="entry name" value="VWD"/>
    <property type="match status" value="13"/>
</dbReference>
<evidence type="ECO:0000256" key="3">
    <source>
        <dbReference type="ARBA" id="ARBA00023180"/>
    </source>
</evidence>
<feature type="domain" description="VWFD" evidence="5">
    <location>
        <begin position="3614"/>
        <end position="3789"/>
    </location>
</feature>
<keyword evidence="7" id="KW-1185">Reference proteome</keyword>
<organism evidence="6 7">
    <name type="scientific">Engystomops pustulosus</name>
    <name type="common">Tungara frog</name>
    <name type="synonym">Physalaemus pustulosus</name>
    <dbReference type="NCBI Taxonomy" id="76066"/>
    <lineage>
        <taxon>Eukaryota</taxon>
        <taxon>Metazoa</taxon>
        <taxon>Chordata</taxon>
        <taxon>Craniata</taxon>
        <taxon>Vertebrata</taxon>
        <taxon>Euteleostomi</taxon>
        <taxon>Amphibia</taxon>
        <taxon>Batrachia</taxon>
        <taxon>Anura</taxon>
        <taxon>Neobatrachia</taxon>
        <taxon>Hyloidea</taxon>
        <taxon>Leptodactylidae</taxon>
        <taxon>Leiuperinae</taxon>
        <taxon>Engystomops</taxon>
    </lineage>
</organism>
<dbReference type="InterPro" id="IPR014853">
    <property type="entry name" value="VWF/SSPO/ZAN-like_Cys-rich_dom"/>
</dbReference>
<feature type="signal peptide" evidence="4">
    <location>
        <begin position="1"/>
        <end position="22"/>
    </location>
</feature>
<dbReference type="EMBL" id="WNYA01000006">
    <property type="protein sequence ID" value="KAG8570023.1"/>
    <property type="molecule type" value="Genomic_DNA"/>
</dbReference>
<dbReference type="GO" id="GO:0031012">
    <property type="term" value="C:extracellular matrix"/>
    <property type="evidence" value="ECO:0007669"/>
    <property type="project" value="TreeGrafter"/>
</dbReference>
<evidence type="ECO:0000256" key="4">
    <source>
        <dbReference type="SAM" id="SignalP"/>
    </source>
</evidence>
<feature type="domain" description="VWFD" evidence="5">
    <location>
        <begin position="1236"/>
        <end position="1415"/>
    </location>
</feature>
<dbReference type="GO" id="GO:0005615">
    <property type="term" value="C:extracellular space"/>
    <property type="evidence" value="ECO:0007669"/>
    <property type="project" value="TreeGrafter"/>
</dbReference>
<dbReference type="InterPro" id="IPR025615">
    <property type="entry name" value="TILa_dom"/>
</dbReference>
<feature type="domain" description="VWFD" evidence="5">
    <location>
        <begin position="2052"/>
        <end position="2223"/>
    </location>
</feature>
<accession>A0AAV7BCB8</accession>
<feature type="domain" description="VWFD" evidence="5">
    <location>
        <begin position="5184"/>
        <end position="5358"/>
    </location>
</feature>
<evidence type="ECO:0000259" key="5">
    <source>
        <dbReference type="PROSITE" id="PS51233"/>
    </source>
</evidence>
<dbReference type="SMART" id="SM00215">
    <property type="entry name" value="VWC_out"/>
    <property type="match status" value="11"/>
</dbReference>
<feature type="domain" description="VWFD" evidence="5">
    <location>
        <begin position="1652"/>
        <end position="1842"/>
    </location>
</feature>
<feature type="domain" description="VWFD" evidence="5">
    <location>
        <begin position="4803"/>
        <end position="4978"/>
    </location>
</feature>
<protein>
    <recommendedName>
        <fullName evidence="5">VWFD domain-containing protein</fullName>
    </recommendedName>
</protein>
<feature type="domain" description="VWFD" evidence="5">
    <location>
        <begin position="848"/>
        <end position="1027"/>
    </location>
</feature>
<dbReference type="PROSITE" id="PS51233">
    <property type="entry name" value="VWFD"/>
    <property type="match status" value="13"/>
</dbReference>
<dbReference type="InterPro" id="IPR050780">
    <property type="entry name" value="Mucin_vWF_Thrombospondin_sf"/>
</dbReference>
<dbReference type="InterPro" id="IPR036084">
    <property type="entry name" value="Ser_inhib-like_sf"/>
</dbReference>
<feature type="domain" description="VWFD" evidence="5">
    <location>
        <begin position="2840"/>
        <end position="3018"/>
    </location>
</feature>
<dbReference type="Pfam" id="PF12714">
    <property type="entry name" value="TILa"/>
    <property type="match status" value="11"/>
</dbReference>
<dbReference type="Pfam" id="PF17517">
    <property type="entry name" value="IgGFc_binding"/>
    <property type="match status" value="1"/>
</dbReference>
<dbReference type="SMART" id="SM00274">
    <property type="entry name" value="FOLN"/>
    <property type="match status" value="6"/>
</dbReference>
<keyword evidence="3" id="KW-0325">Glycoprotein</keyword>
<sequence length="5359" mass="591509">MGALGIVQFCVLGALLCDIGWASMVGNEFLTTYMENGLPNLSAPSKELRITSVEENTNVTIEVLGESFRRTLPVRTKTTVSMNVPESTEIRGSVSFKNIVYINATGPISVLSLNSRYRSAETSVVYPLSALGNKYYISTPKTGSSGSSKVVSIIASTKEARIEIKTKGSVQVNGQRHAANSTFTLTLPAFHGFQMLTSDDMSGSEVTSNNPIAVFCGHTCAQKNTQCNHVYEQILPVSSWGAKYLVPPLSFQQNPDLIYVIAASKTEVNYFFNTTQKKETLESGQVLEIELLRIPLKIEASNQVQVTYFNTGGRGKLFQYNPFFITIKDVDSYCSSYFLYGQRSIENYAIFIAETSSVADIRFDGRPLYRATWNEIPGTDFSYFEYYFGNSLTSHRVEHPTKRFGLQSVGIGSTFSYGAPATCVKDPGPPPPTCQNTQCPSRRVCVMENRQPSCVKPQVDLCWALGDPHLRSWDNTYFDFMGTCTYTFATVCGDVGDLPRFTIRIKNDNRGNVRVSYVGQVTILTGPHTIMIKKGEFGHIRVDNALKQLPISLMNGTLVLFQSGNSAILQLGSDMQLSYDWNHLLLVELTRQYAGKMCGMCGNYNQDPSDDFHTPAGTLAPNAIAFGTSWKVEDNTVCWNDCNGPCLSCPPTSASKYSTFEYCGIINKNDGPFKECHAVADPKIFIENCIFDVCINDGYRKIFCDAVQAYAETCQRAGVAIKDWRELAVCPMQCPKDSSYKLCGACPATCEDPEGKTNCVESCVETCQCNPGFVLSEGRCIPKAQCGCSYKGFTYASNQEFWNDTKCQERCVCNAKTLKVECKKSQCKALEECAVRNGIQNCYPRSYGVCVAASDPHYFSFDGTKFDFQGTCIYQLTAVCDKKSELTNFEVWVQNQNRGNIRVSYTSVVYIKVYNLEIEASRQSPNKVMINKRLMNLPVQSPDGQFSFYRSPRSAVFSFDFGLRVTYDYNSIVVVTVPGTYANALCGLCGNFNGVPGDDLTPKQGIRPTDPTTFGKSWKVKEVHKCRDDGDAVCTNLSSEEKRQKDGASECGVLLSPKGPFRNCHSLVDPEPYFRSCVYDYCILQKRQAVFCSMMTSYVMACQEAGGIVHPWRSQNFCPFSCPAHSSYEVCADACPVTCDGLSTPQGCNGNCTEGCVCNNGFLLSGGQCVPISQCGCNYNEGYYSVGESIYIGDKCSQKCSCMEGGIMTCTTSQCSSNEECSVQNGVFGCFPRASATCTAAGYSHYKTFDNQSYDFGGQCSYVLAQSCAENTGGRDLVTFKVTIENEKLDSGPGSIRSVTVEVYQNILTLKHRERGIIQVNGVTYRLPVTLLSGKIRAECYGKGVMINTTFGLSLKYDLQSLLSVTVPSNYMNGMCGLCGNYNGLPNDDAAKTPEEINTFGNKWKVQGQSGEICDGCGGTGKPCPSCQEAKKKVFSQPINCGIISDPSGPFAKCHSKVNPVPYLNYCVSNMCQTNGEDSNVLCDSVSVYADACKYEGFNNITWRTEDFCFMKCGPHSHYSTCADMCSTTCSSIYDTFECSQLCDEGCECDEGYVFDGKNCISLDQCGCFDNGRYYQANDIIMNDDCSVKCTCNPISGVSCLNTSCAAGDQCKIVDGVRSCVNTDPCKSRECHTKEKCQLQDGQAHCVPEFTGICWAWGDPHFEGFDGFTFDFQGTNTYILSESKLKVELSESKQNGESDLEPFRVVIKNENRGSLAVSYIKYTEITVHGMKITIQAGEFPKIRVNDEVTNLPVVLVDGKMQVRQSGLTAILETKFGLVVTSDWNWYTTISLPSSYYNAVSGLCGNFNQDPNEDQITPDGNRVNDIAEWAASWKIGEEDPFDEDHSGGNFPVCGKADLEKYKNDSSCGLMLKKNGPFQACFSKVNPTKFYDACLFDVCMANGAADFLCQSLETYAGACLNQGVKNLDWRTSSNCPMACEDPNSHYNACGNACPASCFDKKSPEKCTKMCVEMCECNQGMVLSGDKCVPISSCGCPYNGRYYEPEQSWYNERCSIRCKCDSLLGIVVCEETKCKDSETCMIKNGIQGCYPTKHSICIASGDGHYTSFDGRKIEFMGTCIYQLVGVTTPSLTGFTVKAQNDHYGNNAVILEVYNTTITMSKDHPQQIKVNEQLADLPYYLEPSKITVYISGANIITKTDFDLQLTFDGQSYARVILPSTYQGTVNGLCGNNNGDPSDDFNIKDGVAAKSPEEFGKHWKVGEVEGCQETCSECSKCNEADTKPYKSDQYCGLLLKPDGPFSQCHTSINPEPYFDDCVSRACSHQGHQSVFSASIASYVSECQRNGSLIKEWRTPSFCKLTCPPNSSYKLLGDGCPTTCFGLIPPPTCVKSFTEGCYCNDGFVLSGDKCVTIAECGCVFENKYYKLGQEFFKDNRCQKKCTCGSNGVVTCQDHNCGINEECKVVDGNLGCHGKEFGQCIAWGDPHYITLDKLYYDMQGICSYILFKVNISGILIAVAVENEPYGNVAVTKSVTVTIGKYIIYMEREKSWSIEVNNERYNVPCRSRNHPFWINEEGNNVFIYTIYGITVLYDHWYFVSIWVPSTYAGITEGLCGNYNKNTKDDFRLQNGTIVTDVSVFAKSWAMGEQKASCRGCSGDHCFTCDKVKTIEAQSPTKCGLINDVQGPFKECHALVPPKTYTDSCVFDVCASGKSQDALCASLQTYTTLCQEKGAKIGTWRDIAGCPLQCPSNSHYEPCTKTCSSSCNTLMAPSTCSKKCYEGCVCDKGYMFDRGICVPLRSCGCNLNGRYLSANESVVSDDCRERCTCNPGGGMTCSSMSCAEDEICDIFGGVRTCVKKDPCKRKPCHSKETCEVHDGEAVCVPNFTGLCWAWGDPHFHSLDEYDFSFQGTCSYILSQYNGSDLVPYQIVIKNDNRGTEDGSFARKVEMTIYDMKIGIEVGEFPKIRVNDEITNLPVSLAEGKITITRTGLTAILETDFNMQFTFDWNSEVTLSIPSTYYNSVSGLCGNFNQDPVDDQQSPEGKLINSTIDWAASWKVYDRDPFCFHFCPGTCPSCEESKKKLYGGNDYCGILFKKDGPFRDCISKVSPNKFFDGCLYDTCMNDGAKVILCQALEAYADTCMSQGIKIYDWRTSSDCPKICEDPNSHYNSCGNSCPATCTDKGAPEKCTRPCKETCECNKNMVLSGDKCVPITNCGCQFNGRYYDHKQTWYNENCNVQCTCDPDRSQVVCQSSRCKESETCLIVNGIRGCYPTDYSTCTVSGDLHYTTFDRKEVDFIGNCIYQMVNVTSNDPSLTQFSIKVQNDHHSNLAAFFTKKVTLEVYNKTITMSKDQPQQIEVDGRIVNLPYNFESTKIIIYICGVHTVVKTNFDLTIRFNGLNHVSVKLPNTYKDAVNGLCGNNNGDPEDDLTLRKGEKAIKPEEFTKHWKVGEVEGCKDECTDCHKCSEAEKEVYKGDQYCGLLTKPGPLSQCHNVIDPSSFFNNCVADACASEGWQSFVCASIASYVSECQQNGSMVKEWRKTSFCRLNCPPNSYYKLLGDGCPVSCVGLISPPTCVKSFTEGCYCNDGFVLSGDDCVPIQECGCVYENTYYKSGQEFFKDNLCQKKCTCGRNGVVTCQDNTCGINEECKVVDGNLGCHAKEFGQCIAWGNSHYFTFDKVYYTMQGICSYTLFKVSSGKTKFEVRVENEPRGVVAVTKSVTVTIGINVIKLEGGRTWTFKVNSEMYNVPCKSQKQEYWISQEGNNVILQTIYGITVLFDQQYFVSIWVPSTFAGITEGLCGNFNKNPKDDYRLPNGTIVTDMNMYTASWTVGKDGSTCKGCAGSQCPTCSGAASTEAKSRTKCGVIEDPQGPFKDCHALVPPETYIDSCVFDVCVGRGGQDALCASLQAYTVLCQERGAKVQPWREVIDCPFTCPANSNYSMCTRTCGSTCYDLQTTISCTDKCYEGCQCERGYVYDGNRSVKMNNCGCLHNGRYLKANESVLDENCLQECTCDLQKGLTCYNKTCAKDEKCQLLDGVRSCVSTDPCKFTTCRLMETCKVQDEKAVCVPQYTGLCWAWGDPHLQSFDKLEFSINGTCKYVLAKSTGGDSNLEPFQVNIKNDNRGTQATSFVRELEMYIYGMEISVQVGEFPKIRVNKELTNLPVSLLEGKIKVQRSGLKAIIETKCGVISSFDWNWYARVSIPSSYHNAVSGLCGNFNQDQNDEHKSPDGANISSIVEWAASWKVYDRDPFCFDFCEDKCPTCEESKKKLYGGDNNCGILFKNNGPFRECISKVSPNKFFDACLYDSCINNGAKNILCQTLETYASTCLSQGLKIYDWRTPTGCPKVCEDKNSHYNACGNACPASCSDRNSAAKCTKPCAETCECNANMVFSGNACVSISSCGCQHNGRYYEPNESWSNEKCSMVCKCDPILGIMNCQENSCKNSETCMVVNGRRGCYPTEYSTCVAHGNTNFKTFDGRKFSYMGSCIYQLVSKTSNDSSLTEFTIHAELDRRGNNTVSLTKNVILKVYNKTLVMSKDHPHQIKVDGRLTELPFYHYNESRVQISAYPSGSGVVLKTEFDLTITYDGWNFLRVVVPSTYKAAVNGLCGNNNGDPSDDFTSDDGKIMETPEKFGELWKVGEVDGCSVECRDCHNCSEADKEVFKGNRYCGLLMKSDGPFAQCHNSVDPSPFFEACVFDACASKGYQPFICDSIATYVSECQRNGSLIKEWRTPAFCQRTCPINSHYELNGNGCPSTCYGLTSPLVCEKSPTEGCYCNNGFVRSGEDCVPMSECGCVVKNTYYKLGQQFFMDDQCKKICTCGQHGIATCQDHTCGNNEECKVVEGYLGCHAKEFGQCIAWGDPHYITFDKRYYVMQGVCSYILVEVNITGIFFKATVENEPYGNVAVTKSVTVTIGNHEIKLARGNPWSTQVNREHFNLPCKSQKRDYWINQEGNNMIIQTIHGITLLFDQQSFVSVWVPSTFAGHTKGLCGNYNKNPSDDFGLPDGTVVTNITVFVESWTVARGGSPCKGCSGSQCPTCSEAAATDAKSSTKCGIIADPQGPFKDCHALVPPETYTNSCVYDACAGRGGHGDLCASLQVYAALCQEKGAKLSPWRANMSCPLSCPANSHYEPCTQTCVFTCNRLLAPSTCSGQCYEGCQCDSGYMFDGGKCVPLNKCGCNYHGRYIKEGESVVAEDCGERCTCHSGVLSCVNLGCAKNETCQIREGIRSCQPLESPCVLRPNHNFVTFDGVSGQFPTDGSYVMASSCSNNVKDPFMVVVQINKCDGTQEGRLLHIFTPQGLISVVGRQNIWWNGWELEEPRSLGNGSIKIQMSQSTTSVEIYNQMTVISTSNGEIQIIAKEQLSGKMCGSCGNFNRDADDDLRLKSGEASADISFTISSWTAKHMSPCVV</sequence>
<feature type="domain" description="VWFD" evidence="5">
    <location>
        <begin position="2431"/>
        <end position="2606"/>
    </location>
</feature>
<keyword evidence="2" id="KW-1015">Disulfide bond</keyword>
<dbReference type="PANTHER" id="PTHR11339:SF374">
    <property type="entry name" value="ZONADHESIN"/>
    <property type="match status" value="1"/>
</dbReference>
<name>A0AAV7BCB8_ENGPU</name>
<evidence type="ECO:0000256" key="2">
    <source>
        <dbReference type="ARBA" id="ARBA00023157"/>
    </source>
</evidence>
<feature type="chain" id="PRO_5043675459" description="VWFD domain-containing protein" evidence="4">
    <location>
        <begin position="23"/>
        <end position="5359"/>
    </location>
</feature>
<dbReference type="PANTHER" id="PTHR11339">
    <property type="entry name" value="EXTRACELLULAR MATRIX GLYCOPROTEIN RELATED"/>
    <property type="match status" value="1"/>
</dbReference>
<dbReference type="Pfam" id="PF08742">
    <property type="entry name" value="C8"/>
    <property type="match status" value="12"/>
</dbReference>
<feature type="domain" description="VWFD" evidence="5">
    <location>
        <begin position="3228"/>
        <end position="3407"/>
    </location>
</feature>
<dbReference type="FunFam" id="2.10.25.10:FF:000055">
    <property type="entry name" value="alpha-tectorin isoform X1"/>
    <property type="match status" value="6"/>
</dbReference>
<dbReference type="InterPro" id="IPR001007">
    <property type="entry name" value="VWF_dom"/>
</dbReference>
<dbReference type="Gene3D" id="2.10.25.10">
    <property type="entry name" value="Laminin"/>
    <property type="match status" value="12"/>
</dbReference>
<dbReference type="InterPro" id="IPR001846">
    <property type="entry name" value="VWF_type-D"/>
</dbReference>
<gene>
    <name evidence="6" type="ORF">GDO81_014651</name>
</gene>
<evidence type="ECO:0000313" key="6">
    <source>
        <dbReference type="EMBL" id="KAG8570023.1"/>
    </source>
</evidence>